<sequence length="104" mass="10432">MAWAVLIVAGMLEAVWASALGASNGLRRIGPTVLFVLALVASMIGLAYAMTTVPTGTAYAVWVGIGAVLTVLVAVVRGEERLGAARAILLAVLVGSVVGLTAVA</sequence>
<evidence type="ECO:0000313" key="10">
    <source>
        <dbReference type="Proteomes" id="UP001500755"/>
    </source>
</evidence>
<dbReference type="InterPro" id="IPR000390">
    <property type="entry name" value="Small_drug/metabolite_transptr"/>
</dbReference>
<dbReference type="Gene3D" id="1.10.3730.20">
    <property type="match status" value="1"/>
</dbReference>
<evidence type="ECO:0000313" key="9">
    <source>
        <dbReference type="EMBL" id="GAA1999749.1"/>
    </source>
</evidence>
<evidence type="ECO:0000256" key="3">
    <source>
        <dbReference type="ARBA" id="ARBA00022475"/>
    </source>
</evidence>
<dbReference type="InterPro" id="IPR037185">
    <property type="entry name" value="EmrE-like"/>
</dbReference>
<comment type="caution">
    <text evidence="9">The sequence shown here is derived from an EMBL/GenBank/DDBJ whole genome shotgun (WGS) entry which is preliminary data.</text>
</comment>
<organism evidence="9 10">
    <name type="scientific">Brevibacterium samyangense</name>
    <dbReference type="NCBI Taxonomy" id="366888"/>
    <lineage>
        <taxon>Bacteria</taxon>
        <taxon>Bacillati</taxon>
        <taxon>Actinomycetota</taxon>
        <taxon>Actinomycetes</taxon>
        <taxon>Micrococcales</taxon>
        <taxon>Brevibacteriaceae</taxon>
        <taxon>Brevibacterium</taxon>
    </lineage>
</organism>
<evidence type="ECO:0000256" key="4">
    <source>
        <dbReference type="ARBA" id="ARBA00022692"/>
    </source>
</evidence>
<keyword evidence="5 8" id="KW-1133">Transmembrane helix</keyword>
<comment type="subcellular location">
    <subcellularLocation>
        <location evidence="1 7">Cell membrane</location>
        <topology evidence="1 7">Multi-pass membrane protein</topology>
    </subcellularLocation>
</comment>
<dbReference type="Pfam" id="PF00893">
    <property type="entry name" value="Multi_Drug_Res"/>
    <property type="match status" value="1"/>
</dbReference>
<feature type="transmembrane region" description="Helical" evidence="8">
    <location>
        <begin position="33"/>
        <end position="51"/>
    </location>
</feature>
<evidence type="ECO:0000256" key="1">
    <source>
        <dbReference type="ARBA" id="ARBA00004651"/>
    </source>
</evidence>
<evidence type="ECO:0000256" key="6">
    <source>
        <dbReference type="ARBA" id="ARBA00023136"/>
    </source>
</evidence>
<proteinExistence type="inferred from homology"/>
<name>A0ABP5EJN4_9MICO</name>
<keyword evidence="6 8" id="KW-0472">Membrane</keyword>
<dbReference type="RefSeq" id="WP_344306543.1">
    <property type="nucleotide sequence ID" value="NZ_BAAANO010000004.1"/>
</dbReference>
<dbReference type="PANTHER" id="PTHR30561">
    <property type="entry name" value="SMR FAMILY PROTON-DEPENDENT DRUG EFFLUX TRANSPORTER SUGE"/>
    <property type="match status" value="1"/>
</dbReference>
<dbReference type="EMBL" id="BAAANO010000004">
    <property type="protein sequence ID" value="GAA1999749.1"/>
    <property type="molecule type" value="Genomic_DNA"/>
</dbReference>
<dbReference type="Proteomes" id="UP001500755">
    <property type="component" value="Unassembled WGS sequence"/>
</dbReference>
<dbReference type="PANTHER" id="PTHR30561:SF0">
    <property type="entry name" value="GUANIDINIUM EXPORTER"/>
    <property type="match status" value="1"/>
</dbReference>
<gene>
    <name evidence="9" type="ORF">GCM10009755_04270</name>
</gene>
<feature type="transmembrane region" description="Helical" evidence="8">
    <location>
        <begin position="84"/>
        <end position="103"/>
    </location>
</feature>
<reference evidence="10" key="1">
    <citation type="journal article" date="2019" name="Int. J. Syst. Evol. Microbiol.">
        <title>The Global Catalogue of Microorganisms (GCM) 10K type strain sequencing project: providing services to taxonomists for standard genome sequencing and annotation.</title>
        <authorList>
            <consortium name="The Broad Institute Genomics Platform"/>
            <consortium name="The Broad Institute Genome Sequencing Center for Infectious Disease"/>
            <person name="Wu L."/>
            <person name="Ma J."/>
        </authorList>
    </citation>
    <scope>NUCLEOTIDE SEQUENCE [LARGE SCALE GENOMIC DNA]</scope>
    <source>
        <strain evidence="10">JCM 14546</strain>
    </source>
</reference>
<keyword evidence="10" id="KW-1185">Reference proteome</keyword>
<dbReference type="SUPFAM" id="SSF103481">
    <property type="entry name" value="Multidrug resistance efflux transporter EmrE"/>
    <property type="match status" value="1"/>
</dbReference>
<accession>A0ABP5EJN4</accession>
<keyword evidence="2" id="KW-0813">Transport</keyword>
<comment type="similarity">
    <text evidence="7">Belongs to the drug/metabolite transporter (DMT) superfamily. Small multidrug resistance (SMR) (TC 2.A.7.1) family.</text>
</comment>
<dbReference type="InterPro" id="IPR045324">
    <property type="entry name" value="Small_multidrug_res"/>
</dbReference>
<evidence type="ECO:0000256" key="5">
    <source>
        <dbReference type="ARBA" id="ARBA00022989"/>
    </source>
</evidence>
<keyword evidence="4 7" id="KW-0812">Transmembrane</keyword>
<evidence type="ECO:0000256" key="8">
    <source>
        <dbReference type="SAM" id="Phobius"/>
    </source>
</evidence>
<evidence type="ECO:0000256" key="2">
    <source>
        <dbReference type="ARBA" id="ARBA00022448"/>
    </source>
</evidence>
<keyword evidence="3" id="KW-1003">Cell membrane</keyword>
<protein>
    <submittedName>
        <fullName evidence="9">Multidrug efflux SMR transporter</fullName>
    </submittedName>
</protein>
<evidence type="ECO:0000256" key="7">
    <source>
        <dbReference type="RuleBase" id="RU003942"/>
    </source>
</evidence>
<feature type="transmembrane region" description="Helical" evidence="8">
    <location>
        <begin position="58"/>
        <end position="78"/>
    </location>
</feature>